<name>J3N4X4_ORYBR</name>
<sequence>MDQPVVRPRPSYFPKNIVPSRSWPSDQDGWPRMLHVVDHAHLALVAPTPVPLRRRLRRRFGFPWPESGSQGTRNSSLLGEERSLVLLGDDGALSRITLPPPASSTPPSIDSAEISPRIWPEVKSYLSFLWLIQKALFQLLRQSLLLLQTKLGKRKQGCITLCTMNPMIQAEAPSIPTEAAATL</sequence>
<dbReference type="AlphaFoldDB" id="J3N4X4"/>
<evidence type="ECO:0000313" key="2">
    <source>
        <dbReference type="Proteomes" id="UP000006038"/>
    </source>
</evidence>
<dbReference type="Proteomes" id="UP000006038">
    <property type="component" value="Chromosome 10"/>
</dbReference>
<proteinExistence type="predicted"/>
<dbReference type="HOGENOM" id="CLU_1477325_0_0_1"/>
<dbReference type="EnsemblPlants" id="OB10G25720.1">
    <property type="protein sequence ID" value="OB10G25720.1"/>
    <property type="gene ID" value="OB10G25720"/>
</dbReference>
<organism evidence="1">
    <name type="scientific">Oryza brachyantha</name>
    <name type="common">malo sina</name>
    <dbReference type="NCBI Taxonomy" id="4533"/>
    <lineage>
        <taxon>Eukaryota</taxon>
        <taxon>Viridiplantae</taxon>
        <taxon>Streptophyta</taxon>
        <taxon>Embryophyta</taxon>
        <taxon>Tracheophyta</taxon>
        <taxon>Spermatophyta</taxon>
        <taxon>Magnoliopsida</taxon>
        <taxon>Liliopsida</taxon>
        <taxon>Poales</taxon>
        <taxon>Poaceae</taxon>
        <taxon>BOP clade</taxon>
        <taxon>Oryzoideae</taxon>
        <taxon>Oryzeae</taxon>
        <taxon>Oryzinae</taxon>
        <taxon>Oryza</taxon>
    </lineage>
</organism>
<accession>J3N4X4</accession>
<dbReference type="Gramene" id="OB10G25720.1">
    <property type="protein sequence ID" value="OB10G25720.1"/>
    <property type="gene ID" value="OB10G25720"/>
</dbReference>
<reference evidence="1" key="1">
    <citation type="journal article" date="2013" name="Nat. Commun.">
        <title>Whole-genome sequencing of Oryza brachyantha reveals mechanisms underlying Oryza genome evolution.</title>
        <authorList>
            <person name="Chen J."/>
            <person name="Huang Q."/>
            <person name="Gao D."/>
            <person name="Wang J."/>
            <person name="Lang Y."/>
            <person name="Liu T."/>
            <person name="Li B."/>
            <person name="Bai Z."/>
            <person name="Luis Goicoechea J."/>
            <person name="Liang C."/>
            <person name="Chen C."/>
            <person name="Zhang W."/>
            <person name="Sun S."/>
            <person name="Liao Y."/>
            <person name="Zhang X."/>
            <person name="Yang L."/>
            <person name="Song C."/>
            <person name="Wang M."/>
            <person name="Shi J."/>
            <person name="Liu G."/>
            <person name="Liu J."/>
            <person name="Zhou H."/>
            <person name="Zhou W."/>
            <person name="Yu Q."/>
            <person name="An N."/>
            <person name="Chen Y."/>
            <person name="Cai Q."/>
            <person name="Wang B."/>
            <person name="Liu B."/>
            <person name="Min J."/>
            <person name="Huang Y."/>
            <person name="Wu H."/>
            <person name="Li Z."/>
            <person name="Zhang Y."/>
            <person name="Yin Y."/>
            <person name="Song W."/>
            <person name="Jiang J."/>
            <person name="Jackson S.A."/>
            <person name="Wing R.A."/>
            <person name="Wang J."/>
            <person name="Chen M."/>
        </authorList>
    </citation>
    <scope>NUCLEOTIDE SEQUENCE [LARGE SCALE GENOMIC DNA]</scope>
    <source>
        <strain evidence="1">cv. IRGC 101232</strain>
    </source>
</reference>
<reference evidence="1" key="2">
    <citation type="submission" date="2013-04" db="UniProtKB">
        <authorList>
            <consortium name="EnsemblPlants"/>
        </authorList>
    </citation>
    <scope>IDENTIFICATION</scope>
</reference>
<evidence type="ECO:0000313" key="1">
    <source>
        <dbReference type="EnsemblPlants" id="OB10G25720.1"/>
    </source>
</evidence>
<protein>
    <submittedName>
        <fullName evidence="1">Uncharacterized protein</fullName>
    </submittedName>
</protein>
<keyword evidence="2" id="KW-1185">Reference proteome</keyword>